<feature type="region of interest" description="Disordered" evidence="1">
    <location>
        <begin position="1"/>
        <end position="45"/>
    </location>
</feature>
<accession>A0A4R8CM25</accession>
<comment type="caution">
    <text evidence="2">The sequence shown here is derived from an EMBL/GenBank/DDBJ whole genome shotgun (WGS) entry which is preliminary data.</text>
</comment>
<evidence type="ECO:0000313" key="2">
    <source>
        <dbReference type="EMBL" id="TDW77112.1"/>
    </source>
</evidence>
<dbReference type="Proteomes" id="UP000295146">
    <property type="component" value="Unassembled WGS sequence"/>
</dbReference>
<dbReference type="AlphaFoldDB" id="A0A4R8CM25"/>
<name>A0A4R8CM25_9ACTN</name>
<organism evidence="2 3">
    <name type="scientific">Kribbella pratensis</name>
    <dbReference type="NCBI Taxonomy" id="2512112"/>
    <lineage>
        <taxon>Bacteria</taxon>
        <taxon>Bacillati</taxon>
        <taxon>Actinomycetota</taxon>
        <taxon>Actinomycetes</taxon>
        <taxon>Propionibacteriales</taxon>
        <taxon>Kribbellaceae</taxon>
        <taxon>Kribbella</taxon>
    </lineage>
</organism>
<protein>
    <submittedName>
        <fullName evidence="2">Uncharacterized protein</fullName>
    </submittedName>
</protein>
<evidence type="ECO:0000313" key="3">
    <source>
        <dbReference type="Proteomes" id="UP000295146"/>
    </source>
</evidence>
<sequence length="45" mass="4513">MTVDLSPGTSLSAVAGYGSAPSREILNSTADEPVTTMASPMGSVR</sequence>
<proteinExistence type="predicted"/>
<evidence type="ECO:0000256" key="1">
    <source>
        <dbReference type="SAM" id="MobiDB-lite"/>
    </source>
</evidence>
<dbReference type="EMBL" id="SODP01000001">
    <property type="protein sequence ID" value="TDW77112.1"/>
    <property type="molecule type" value="Genomic_DNA"/>
</dbReference>
<gene>
    <name evidence="2" type="ORF">EV653_2276</name>
</gene>
<reference evidence="2 3" key="1">
    <citation type="submission" date="2019-03" db="EMBL/GenBank/DDBJ databases">
        <title>Genomic Encyclopedia of Type Strains, Phase III (KMG-III): the genomes of soil and plant-associated and newly described type strains.</title>
        <authorList>
            <person name="Whitman W."/>
        </authorList>
    </citation>
    <scope>NUCLEOTIDE SEQUENCE [LARGE SCALE GENOMIC DNA]</scope>
    <source>
        <strain evidence="2 3">VKM Ac-2573</strain>
    </source>
</reference>
<keyword evidence="3" id="KW-1185">Reference proteome</keyword>